<dbReference type="STRING" id="905079.L1JZJ0"/>
<dbReference type="OrthoDB" id="302784at2759"/>
<evidence type="ECO:0000256" key="4">
    <source>
        <dbReference type="ARBA" id="ARBA00004569"/>
    </source>
</evidence>
<feature type="region of interest" description="Disordered" evidence="13">
    <location>
        <begin position="1"/>
        <end position="36"/>
    </location>
</feature>
<reference evidence="17" key="2">
    <citation type="submission" date="2012-11" db="EMBL/GenBank/DDBJ databases">
        <authorList>
            <person name="Kuo A."/>
            <person name="Curtis B.A."/>
            <person name="Tanifuji G."/>
            <person name="Burki F."/>
            <person name="Gruber A."/>
            <person name="Irimia M."/>
            <person name="Maruyama S."/>
            <person name="Arias M.C."/>
            <person name="Ball S.G."/>
            <person name="Gile G.H."/>
            <person name="Hirakawa Y."/>
            <person name="Hopkins J.F."/>
            <person name="Rensing S.A."/>
            <person name="Schmutz J."/>
            <person name="Symeonidi A."/>
            <person name="Elias M."/>
            <person name="Eveleigh R.J."/>
            <person name="Herman E.K."/>
            <person name="Klute M.J."/>
            <person name="Nakayama T."/>
            <person name="Obornik M."/>
            <person name="Reyes-Prieto A."/>
            <person name="Armbrust E.V."/>
            <person name="Aves S.J."/>
            <person name="Beiko R.G."/>
            <person name="Coutinho P."/>
            <person name="Dacks J.B."/>
            <person name="Durnford D.G."/>
            <person name="Fast N.M."/>
            <person name="Green B.R."/>
            <person name="Grisdale C."/>
            <person name="Hempe F."/>
            <person name="Henrissat B."/>
            <person name="Hoppner M.P."/>
            <person name="Ishida K.-I."/>
            <person name="Kim E."/>
            <person name="Koreny L."/>
            <person name="Kroth P.G."/>
            <person name="Liu Y."/>
            <person name="Malik S.-B."/>
            <person name="Maier U.G."/>
            <person name="McRose D."/>
            <person name="Mock T."/>
            <person name="Neilson J.A."/>
            <person name="Onodera N.T."/>
            <person name="Poole A.M."/>
            <person name="Pritham E.J."/>
            <person name="Richards T.A."/>
            <person name="Rocap G."/>
            <person name="Roy S.W."/>
            <person name="Sarai C."/>
            <person name="Schaack S."/>
            <person name="Shirato S."/>
            <person name="Slamovits C.H."/>
            <person name="Spencer D.F."/>
            <person name="Suzuki S."/>
            <person name="Worden A.Z."/>
            <person name="Zauner S."/>
            <person name="Barry K."/>
            <person name="Bell C."/>
            <person name="Bharti A.K."/>
            <person name="Crow J.A."/>
            <person name="Grimwood J."/>
            <person name="Kramer R."/>
            <person name="Lindquist E."/>
            <person name="Lucas S."/>
            <person name="Salamov A."/>
            <person name="McFadden G.I."/>
            <person name="Lane C.E."/>
            <person name="Keeling P.J."/>
            <person name="Gray M.W."/>
            <person name="Grigoriev I.V."/>
            <person name="Archibald J.M."/>
        </authorList>
    </citation>
    <scope>NUCLEOTIDE SEQUENCE</scope>
    <source>
        <strain evidence="17">CCMP2712</strain>
    </source>
</reference>
<dbReference type="GeneID" id="17310803"/>
<reference evidence="16" key="3">
    <citation type="submission" date="2015-06" db="UniProtKB">
        <authorList>
            <consortium name="EnsemblProtists"/>
        </authorList>
    </citation>
    <scope>IDENTIFICATION</scope>
</reference>
<dbReference type="GO" id="GO:0051457">
    <property type="term" value="P:maintenance of protein location in nucleus"/>
    <property type="evidence" value="ECO:0007669"/>
    <property type="project" value="TreeGrafter"/>
</dbReference>
<feature type="domain" description="BART" evidence="14">
    <location>
        <begin position="58"/>
        <end position="171"/>
    </location>
</feature>
<dbReference type="InterPro" id="IPR038849">
    <property type="entry name" value="ARL2BP"/>
</dbReference>
<evidence type="ECO:0000256" key="3">
    <source>
        <dbReference type="ARBA" id="ARBA00004300"/>
    </source>
</evidence>
<organism evidence="15">
    <name type="scientific">Guillardia theta (strain CCMP2712)</name>
    <name type="common">Cryptophyte</name>
    <dbReference type="NCBI Taxonomy" id="905079"/>
    <lineage>
        <taxon>Eukaryota</taxon>
        <taxon>Cryptophyceae</taxon>
        <taxon>Pyrenomonadales</taxon>
        <taxon>Geminigeraceae</taxon>
        <taxon>Guillardia</taxon>
    </lineage>
</organism>
<keyword evidence="8" id="KW-0969">Cilium</keyword>
<evidence type="ECO:0000256" key="7">
    <source>
        <dbReference type="ARBA" id="ARBA00022490"/>
    </source>
</evidence>
<dbReference type="PaxDb" id="55529-EKX54011"/>
<reference evidence="15 17" key="1">
    <citation type="journal article" date="2012" name="Nature">
        <title>Algal genomes reveal evolutionary mosaicism and the fate of nucleomorphs.</title>
        <authorList>
            <consortium name="DOE Joint Genome Institute"/>
            <person name="Curtis B.A."/>
            <person name="Tanifuji G."/>
            <person name="Burki F."/>
            <person name="Gruber A."/>
            <person name="Irimia M."/>
            <person name="Maruyama S."/>
            <person name="Arias M.C."/>
            <person name="Ball S.G."/>
            <person name="Gile G.H."/>
            <person name="Hirakawa Y."/>
            <person name="Hopkins J.F."/>
            <person name="Kuo A."/>
            <person name="Rensing S.A."/>
            <person name="Schmutz J."/>
            <person name="Symeonidi A."/>
            <person name="Elias M."/>
            <person name="Eveleigh R.J."/>
            <person name="Herman E.K."/>
            <person name="Klute M.J."/>
            <person name="Nakayama T."/>
            <person name="Obornik M."/>
            <person name="Reyes-Prieto A."/>
            <person name="Armbrust E.V."/>
            <person name="Aves S.J."/>
            <person name="Beiko R.G."/>
            <person name="Coutinho P."/>
            <person name="Dacks J.B."/>
            <person name="Durnford D.G."/>
            <person name="Fast N.M."/>
            <person name="Green B.R."/>
            <person name="Grisdale C.J."/>
            <person name="Hempel F."/>
            <person name="Henrissat B."/>
            <person name="Hoppner M.P."/>
            <person name="Ishida K."/>
            <person name="Kim E."/>
            <person name="Koreny L."/>
            <person name="Kroth P.G."/>
            <person name="Liu Y."/>
            <person name="Malik S.B."/>
            <person name="Maier U.G."/>
            <person name="McRose D."/>
            <person name="Mock T."/>
            <person name="Neilson J.A."/>
            <person name="Onodera N.T."/>
            <person name="Poole A.M."/>
            <person name="Pritham E.J."/>
            <person name="Richards T.A."/>
            <person name="Rocap G."/>
            <person name="Roy S.W."/>
            <person name="Sarai C."/>
            <person name="Schaack S."/>
            <person name="Shirato S."/>
            <person name="Slamovits C.H."/>
            <person name="Spencer D.F."/>
            <person name="Suzuki S."/>
            <person name="Worden A.Z."/>
            <person name="Zauner S."/>
            <person name="Barry K."/>
            <person name="Bell C."/>
            <person name="Bharti A.K."/>
            <person name="Crow J.A."/>
            <person name="Grimwood J."/>
            <person name="Kramer R."/>
            <person name="Lindquist E."/>
            <person name="Lucas S."/>
            <person name="Salamov A."/>
            <person name="McFadden G.I."/>
            <person name="Lane C.E."/>
            <person name="Keeling P.J."/>
            <person name="Gray M.W."/>
            <person name="Grigoriev I.V."/>
            <person name="Archibald J.M."/>
        </authorList>
    </citation>
    <scope>NUCLEOTIDE SEQUENCE</scope>
    <source>
        <strain evidence="15 17">CCMP2712</strain>
    </source>
</reference>
<keyword evidence="12" id="KW-0966">Cell projection</keyword>
<evidence type="ECO:0000256" key="12">
    <source>
        <dbReference type="ARBA" id="ARBA00023273"/>
    </source>
</evidence>
<dbReference type="EMBL" id="JH992968">
    <property type="protein sequence ID" value="EKX54011.1"/>
    <property type="molecule type" value="Genomic_DNA"/>
</dbReference>
<evidence type="ECO:0000256" key="5">
    <source>
        <dbReference type="ARBA" id="ARBA00009880"/>
    </source>
</evidence>
<evidence type="ECO:0000259" key="14">
    <source>
        <dbReference type="Pfam" id="PF11527"/>
    </source>
</evidence>
<dbReference type="PANTHER" id="PTHR15487">
    <property type="entry name" value="ADP-RIBOSYLATION FACTOR-LIKE PROTEIN 2-BINDING PROTEIN"/>
    <property type="match status" value="1"/>
</dbReference>
<comment type="subcellular location">
    <subcellularLocation>
        <location evidence="1">Cytoplasm</location>
        <location evidence="1">Cytoskeleton</location>
        <location evidence="1">Cilium basal body</location>
    </subcellularLocation>
    <subcellularLocation>
        <location evidence="3">Cytoplasm</location>
        <location evidence="3">Cytoskeleton</location>
        <location evidence="3">Microtubule organizing center</location>
        <location evidence="3">Centrosome</location>
    </subcellularLocation>
    <subcellularLocation>
        <location evidence="4">Mitochondrion intermembrane space</location>
    </subcellularLocation>
    <subcellularLocation>
        <location evidence="2">Nucleus</location>
    </subcellularLocation>
</comment>
<evidence type="ECO:0000256" key="6">
    <source>
        <dbReference type="ARBA" id="ARBA00014849"/>
    </source>
</evidence>
<feature type="compositionally biased region" description="Acidic residues" evidence="13">
    <location>
        <begin position="8"/>
        <end position="36"/>
    </location>
</feature>
<dbReference type="InterPro" id="IPR023379">
    <property type="entry name" value="BART_dom"/>
</dbReference>
<gene>
    <name evidence="15" type="ORF">GUITHDRAFT_100262</name>
</gene>
<dbReference type="HOGENOM" id="CLU_1334101_0_0_1"/>
<evidence type="ECO:0000256" key="2">
    <source>
        <dbReference type="ARBA" id="ARBA00004123"/>
    </source>
</evidence>
<evidence type="ECO:0000313" key="16">
    <source>
        <dbReference type="EnsemblProtists" id="EKX54011"/>
    </source>
</evidence>
<evidence type="ECO:0000313" key="17">
    <source>
        <dbReference type="Proteomes" id="UP000011087"/>
    </source>
</evidence>
<dbReference type="Proteomes" id="UP000011087">
    <property type="component" value="Unassembled WGS sequence"/>
</dbReference>
<keyword evidence="11" id="KW-0539">Nucleus</keyword>
<dbReference type="GO" id="GO:0005634">
    <property type="term" value="C:nucleus"/>
    <property type="evidence" value="ECO:0007669"/>
    <property type="project" value="UniProtKB-SubCell"/>
</dbReference>
<protein>
    <recommendedName>
        <fullName evidence="6">ADP-ribosylation factor-like protein 2-binding protein</fullName>
    </recommendedName>
</protein>
<dbReference type="EnsemblProtists" id="EKX54011">
    <property type="protein sequence ID" value="EKX54011"/>
    <property type="gene ID" value="GUITHDRAFT_100262"/>
</dbReference>
<keyword evidence="17" id="KW-1185">Reference proteome</keyword>
<dbReference type="GO" id="GO:0005758">
    <property type="term" value="C:mitochondrial intermembrane space"/>
    <property type="evidence" value="ECO:0007669"/>
    <property type="project" value="UniProtKB-SubCell"/>
</dbReference>
<keyword evidence="7" id="KW-0963">Cytoplasm</keyword>
<dbReference type="Pfam" id="PF11527">
    <property type="entry name" value="ARL2_Bind_BART"/>
    <property type="match status" value="1"/>
</dbReference>
<comment type="similarity">
    <text evidence="5">Belongs to the ARL2BP family.</text>
</comment>
<dbReference type="GO" id="GO:0005813">
    <property type="term" value="C:centrosome"/>
    <property type="evidence" value="ECO:0007669"/>
    <property type="project" value="UniProtKB-SubCell"/>
</dbReference>
<evidence type="ECO:0000256" key="1">
    <source>
        <dbReference type="ARBA" id="ARBA00004120"/>
    </source>
</evidence>
<accession>L1JZJ0</accession>
<evidence type="ECO:0000256" key="11">
    <source>
        <dbReference type="ARBA" id="ARBA00023242"/>
    </source>
</evidence>
<name>L1JZJ0_GUITC</name>
<dbReference type="RefSeq" id="XP_005840991.1">
    <property type="nucleotide sequence ID" value="XM_005840934.1"/>
</dbReference>
<dbReference type="eggNOG" id="ENOG502RYJD">
    <property type="taxonomic scope" value="Eukaryota"/>
</dbReference>
<evidence type="ECO:0000256" key="9">
    <source>
        <dbReference type="ARBA" id="ARBA00023128"/>
    </source>
</evidence>
<sequence>MAGRYANVEEEVEEVLENDDDGEFEEHEEGLELDGLSDEEGDISFVSVGGDNEEDDKFDLIVGALEDIIMDDEFHDLQRKFAVKAPCHYDDTDENKIIYTELFGKYTELIEGFLDARLKATIPDFSMHDFMELLIAREEEMRSSDVFDVLVSCADFTTFKELMLAHKTEMNGVGPQLKLDLDGEEMPDLNLCITPVSLDESLSLQA</sequence>
<evidence type="ECO:0000313" key="15">
    <source>
        <dbReference type="EMBL" id="EKX54011.1"/>
    </source>
</evidence>
<keyword evidence="9" id="KW-0496">Mitochondrion</keyword>
<dbReference type="OMA" id="CILEIIM"/>
<evidence type="ECO:0000256" key="10">
    <source>
        <dbReference type="ARBA" id="ARBA00023212"/>
    </source>
</evidence>
<keyword evidence="10" id="KW-0206">Cytoskeleton</keyword>
<dbReference type="PANTHER" id="PTHR15487:SF4">
    <property type="entry name" value="ADP-RIBOSYLATION FACTOR-LIKE PROTEIN 2-BINDING PROTEIN"/>
    <property type="match status" value="1"/>
</dbReference>
<evidence type="ECO:0000256" key="13">
    <source>
        <dbReference type="SAM" id="MobiDB-lite"/>
    </source>
</evidence>
<proteinExistence type="inferred from homology"/>
<dbReference type="Gene3D" id="1.20.1520.10">
    <property type="entry name" value="ADP-ribosylation factor-like 2-binding protein, domain"/>
    <property type="match status" value="1"/>
</dbReference>
<evidence type="ECO:0000256" key="8">
    <source>
        <dbReference type="ARBA" id="ARBA00023069"/>
    </source>
</evidence>
<dbReference type="AlphaFoldDB" id="L1JZJ0"/>
<dbReference type="KEGG" id="gtt:GUITHDRAFT_100262"/>
<dbReference type="InterPro" id="IPR042541">
    <property type="entry name" value="BART_sf"/>
</dbReference>